<dbReference type="Ensembl" id="ENSNFUT00015020223.1">
    <property type="protein sequence ID" value="ENSNFUP00015019313.1"/>
    <property type="gene ID" value="ENSNFUG00015009348.1"/>
</dbReference>
<dbReference type="GO" id="GO:0042981">
    <property type="term" value="P:regulation of apoptotic process"/>
    <property type="evidence" value="ECO:0007669"/>
    <property type="project" value="InterPro"/>
</dbReference>
<dbReference type="PROSITE" id="PS50209">
    <property type="entry name" value="CARD"/>
    <property type="match status" value="1"/>
</dbReference>
<reference evidence="2" key="3">
    <citation type="submission" date="2025-09" db="UniProtKB">
        <authorList>
            <consortium name="Ensembl"/>
        </authorList>
    </citation>
    <scope>IDENTIFICATION</scope>
</reference>
<dbReference type="GeneTree" id="ENSGT00940000176854"/>
<name>A0A8C6LI49_NOTFU</name>
<keyword evidence="3" id="KW-1185">Reference proteome</keyword>
<reference evidence="2" key="1">
    <citation type="submission" date="2014-08" db="EMBL/GenBank/DDBJ databases">
        <authorList>
            <person name="Senf B."/>
            <person name="Petzold A."/>
            <person name="Downie B.R."/>
            <person name="Koch P."/>
            <person name="Platzer M."/>
        </authorList>
    </citation>
    <scope>NUCLEOTIDE SEQUENCE [LARGE SCALE GENOMIC DNA]</scope>
    <source>
        <strain evidence="2">GRZ</strain>
    </source>
</reference>
<accession>A0A8C6LI49</accession>
<feature type="domain" description="CARD" evidence="1">
    <location>
        <begin position="1"/>
        <end position="93"/>
    </location>
</feature>
<dbReference type="InterPro" id="IPR011029">
    <property type="entry name" value="DEATH-like_dom_sf"/>
</dbReference>
<dbReference type="Gene3D" id="1.10.533.10">
    <property type="entry name" value="Death Domain, Fas"/>
    <property type="match status" value="1"/>
</dbReference>
<sequence length="93" mass="10581">SPSPLYRKHRLRIWIGFISGISEPVLKSLLDKLLEKNVVQDYERDAALAEKEKGDKARFVIIIVRKNGHAASSEMIESLCDLDPFFSEHLGLM</sequence>
<dbReference type="AlphaFoldDB" id="A0A8C6LI49"/>
<evidence type="ECO:0000259" key="1">
    <source>
        <dbReference type="PROSITE" id="PS50209"/>
    </source>
</evidence>
<dbReference type="Pfam" id="PF00619">
    <property type="entry name" value="CARD"/>
    <property type="match status" value="1"/>
</dbReference>
<organism evidence="2 3">
    <name type="scientific">Nothobranchius furzeri</name>
    <name type="common">Turquoise killifish</name>
    <dbReference type="NCBI Taxonomy" id="105023"/>
    <lineage>
        <taxon>Eukaryota</taxon>
        <taxon>Metazoa</taxon>
        <taxon>Chordata</taxon>
        <taxon>Craniata</taxon>
        <taxon>Vertebrata</taxon>
        <taxon>Euteleostomi</taxon>
        <taxon>Actinopterygii</taxon>
        <taxon>Neopterygii</taxon>
        <taxon>Teleostei</taxon>
        <taxon>Neoteleostei</taxon>
        <taxon>Acanthomorphata</taxon>
        <taxon>Ovalentaria</taxon>
        <taxon>Atherinomorphae</taxon>
        <taxon>Cyprinodontiformes</taxon>
        <taxon>Nothobranchiidae</taxon>
        <taxon>Nothobranchius</taxon>
    </lineage>
</organism>
<dbReference type="SUPFAM" id="SSF47986">
    <property type="entry name" value="DEATH domain"/>
    <property type="match status" value="1"/>
</dbReference>
<evidence type="ECO:0000313" key="3">
    <source>
        <dbReference type="Proteomes" id="UP000694548"/>
    </source>
</evidence>
<protein>
    <recommendedName>
        <fullName evidence="1">CARD domain-containing protein</fullName>
    </recommendedName>
</protein>
<reference evidence="2" key="2">
    <citation type="submission" date="2025-08" db="UniProtKB">
        <authorList>
            <consortium name="Ensembl"/>
        </authorList>
    </citation>
    <scope>IDENTIFICATION</scope>
</reference>
<proteinExistence type="predicted"/>
<evidence type="ECO:0000313" key="2">
    <source>
        <dbReference type="Ensembl" id="ENSNFUP00015019313.1"/>
    </source>
</evidence>
<dbReference type="InterPro" id="IPR001315">
    <property type="entry name" value="CARD"/>
</dbReference>
<dbReference type="Proteomes" id="UP000694548">
    <property type="component" value="Chromosome sgr08"/>
</dbReference>